<dbReference type="InterPro" id="IPR033602">
    <property type="entry name" value="CIMAP3"/>
</dbReference>
<comment type="caution">
    <text evidence="1">The sequence shown here is derived from an EMBL/GenBank/DDBJ whole genome shotgun (WGS) entry which is preliminary data.</text>
</comment>
<reference evidence="1 2" key="1">
    <citation type="submission" date="2019-11" db="EMBL/GenBank/DDBJ databases">
        <authorList>
            <person name="Yang C."/>
            <person name="Li F."/>
        </authorList>
    </citation>
    <scope>NUCLEOTIDE SEQUENCE [LARGE SCALE GENOMIC DNA]</scope>
    <source>
        <strain evidence="1">KB4526</strain>
        <tissue evidence="1">Muscle</tissue>
    </source>
</reference>
<protein>
    <submittedName>
        <fullName evidence="1">PIFO protein</fullName>
    </submittedName>
</protein>
<dbReference type="AlphaFoldDB" id="A0A6G1AD26"/>
<organism evidence="1 2">
    <name type="scientific">Crocuta crocuta</name>
    <name type="common">Spotted hyena</name>
    <dbReference type="NCBI Taxonomy" id="9678"/>
    <lineage>
        <taxon>Eukaryota</taxon>
        <taxon>Metazoa</taxon>
        <taxon>Chordata</taxon>
        <taxon>Craniata</taxon>
        <taxon>Vertebrata</taxon>
        <taxon>Euteleostomi</taxon>
        <taxon>Mammalia</taxon>
        <taxon>Eutheria</taxon>
        <taxon>Laurasiatheria</taxon>
        <taxon>Carnivora</taxon>
        <taxon>Feliformia</taxon>
        <taxon>Hyaenidae</taxon>
        <taxon>Crocuta</taxon>
    </lineage>
</organism>
<dbReference type="PANTHER" id="PTHR31508">
    <property type="entry name" value="PROTEIN PITCHFORK"/>
    <property type="match status" value="1"/>
</dbReference>
<feature type="non-terminal residue" evidence="1">
    <location>
        <position position="1"/>
    </location>
</feature>
<feature type="non-terminal residue" evidence="1">
    <location>
        <position position="223"/>
    </location>
</feature>
<evidence type="ECO:0000313" key="1">
    <source>
        <dbReference type="EMBL" id="KAF0873729.1"/>
    </source>
</evidence>
<gene>
    <name evidence="1" type="primary">Pifo</name>
    <name evidence="1" type="ORF">FOF47_R02826</name>
</gene>
<proteinExistence type="predicted"/>
<evidence type="ECO:0000313" key="2">
    <source>
        <dbReference type="Proteomes" id="UP000475037"/>
    </source>
</evidence>
<dbReference type="Proteomes" id="UP000475037">
    <property type="component" value="Unassembled WGS sequence"/>
</dbReference>
<name>A0A6G1AD26_CROCR</name>
<accession>A0A6G1AD26</accession>
<dbReference type="Pfam" id="PF07004">
    <property type="entry name" value="SHIPPO-rpt"/>
    <property type="match status" value="2"/>
</dbReference>
<dbReference type="PANTHER" id="PTHR31508:SF2">
    <property type="entry name" value="PROTEIN PITCHFORK"/>
    <property type="match status" value="1"/>
</dbReference>
<dbReference type="InterPro" id="IPR010736">
    <property type="entry name" value="SHIPPO-rpt"/>
</dbReference>
<sequence>MEPINESGKLAESPSDGNMWPRSSWRYSKSMLSDPFGNITDNQITSGTTQSFLWNFADDTLVNYSFGTCQQRKLFPQHHPPNLLGNKFLPLRGAPHRGPGRYIAEDMYGLAYNLSKIPTSIKGYTFGARTAVRFKTINKDVMLYPGMYQSTDLQEHRHKQNFAPFNTLLPRFRTYSKDTYYPGPGTYNPERKPPKKITWPMKFGSPDWAQVPCLQKRTLKAEV</sequence>
<dbReference type="GO" id="GO:0008092">
    <property type="term" value="F:cytoskeletal protein binding"/>
    <property type="evidence" value="ECO:0007669"/>
    <property type="project" value="TreeGrafter"/>
</dbReference>
<dbReference type="GO" id="GO:0031344">
    <property type="term" value="P:regulation of cell projection organization"/>
    <property type="evidence" value="ECO:0007669"/>
    <property type="project" value="TreeGrafter"/>
</dbReference>
<keyword evidence="2" id="KW-1185">Reference proteome</keyword>
<dbReference type="EMBL" id="VOAJ01005702">
    <property type="protein sequence ID" value="KAF0873729.1"/>
    <property type="molecule type" value="Genomic_DNA"/>
</dbReference>